<evidence type="ECO:0000256" key="1">
    <source>
        <dbReference type="ARBA" id="ARBA00023125"/>
    </source>
</evidence>
<accession>A0ABW0TF41</accession>
<sequence length="189" mass="21185">MQQNKQSIGEQIRSIRKAKGITINELSRITGFTASFISQFERDITKGSIASIQKIASALDINVSSLFHGFETENQTLQSVSIIRKENRREMTYPDGKTIDYLLTEMKGNLEVIYSVVEPGGGSGDHYSHESEQECVVILKGQMEISVDQSTFILNQGDTINFSSRLPHAWRNIGNDSLEVIWIITPPSF</sequence>
<dbReference type="RefSeq" id="WP_381430774.1">
    <property type="nucleotide sequence ID" value="NZ_JBHSNO010000002.1"/>
</dbReference>
<dbReference type="InterPro" id="IPR011051">
    <property type="entry name" value="RmlC_Cupin_sf"/>
</dbReference>
<keyword evidence="4" id="KW-1185">Reference proteome</keyword>
<dbReference type="Gene3D" id="2.60.120.10">
    <property type="entry name" value="Jelly Rolls"/>
    <property type="match status" value="1"/>
</dbReference>
<dbReference type="SUPFAM" id="SSF47413">
    <property type="entry name" value="lambda repressor-like DNA-binding domains"/>
    <property type="match status" value="1"/>
</dbReference>
<comment type="caution">
    <text evidence="3">The sequence shown here is derived from an EMBL/GenBank/DDBJ whole genome shotgun (WGS) entry which is preliminary data.</text>
</comment>
<keyword evidence="1" id="KW-0238">DNA-binding</keyword>
<dbReference type="CDD" id="cd02209">
    <property type="entry name" value="cupin_XRE_C"/>
    <property type="match status" value="1"/>
</dbReference>
<organism evidence="3 4">
    <name type="scientific">Sporosarcina soli</name>
    <dbReference type="NCBI Taxonomy" id="334736"/>
    <lineage>
        <taxon>Bacteria</taxon>
        <taxon>Bacillati</taxon>
        <taxon>Bacillota</taxon>
        <taxon>Bacilli</taxon>
        <taxon>Bacillales</taxon>
        <taxon>Caryophanaceae</taxon>
        <taxon>Sporosarcina</taxon>
    </lineage>
</organism>
<evidence type="ECO:0000313" key="3">
    <source>
        <dbReference type="EMBL" id="MFC5587944.1"/>
    </source>
</evidence>
<dbReference type="InterPro" id="IPR010982">
    <property type="entry name" value="Lambda_DNA-bd_dom_sf"/>
</dbReference>
<dbReference type="EMBL" id="JBHSNO010000002">
    <property type="protein sequence ID" value="MFC5587944.1"/>
    <property type="molecule type" value="Genomic_DNA"/>
</dbReference>
<name>A0ABW0TF41_9BACL</name>
<dbReference type="SMART" id="SM00530">
    <property type="entry name" value="HTH_XRE"/>
    <property type="match status" value="1"/>
</dbReference>
<protein>
    <submittedName>
        <fullName evidence="3">Helix-turn-helix domain-containing protein</fullName>
    </submittedName>
</protein>
<evidence type="ECO:0000259" key="2">
    <source>
        <dbReference type="PROSITE" id="PS50943"/>
    </source>
</evidence>
<reference evidence="4" key="1">
    <citation type="journal article" date="2019" name="Int. J. Syst. Evol. Microbiol.">
        <title>The Global Catalogue of Microorganisms (GCM) 10K type strain sequencing project: providing services to taxonomists for standard genome sequencing and annotation.</title>
        <authorList>
            <consortium name="The Broad Institute Genomics Platform"/>
            <consortium name="The Broad Institute Genome Sequencing Center for Infectious Disease"/>
            <person name="Wu L."/>
            <person name="Ma J."/>
        </authorList>
    </citation>
    <scope>NUCLEOTIDE SEQUENCE [LARGE SCALE GENOMIC DNA]</scope>
    <source>
        <strain evidence="4">CGMCC 4.1434</strain>
    </source>
</reference>
<evidence type="ECO:0000313" key="4">
    <source>
        <dbReference type="Proteomes" id="UP001596109"/>
    </source>
</evidence>
<dbReference type="Gene3D" id="1.10.260.40">
    <property type="entry name" value="lambda repressor-like DNA-binding domains"/>
    <property type="match status" value="1"/>
</dbReference>
<dbReference type="CDD" id="cd00093">
    <property type="entry name" value="HTH_XRE"/>
    <property type="match status" value="1"/>
</dbReference>
<dbReference type="Proteomes" id="UP001596109">
    <property type="component" value="Unassembled WGS sequence"/>
</dbReference>
<dbReference type="PROSITE" id="PS50943">
    <property type="entry name" value="HTH_CROC1"/>
    <property type="match status" value="1"/>
</dbReference>
<dbReference type="InterPro" id="IPR001387">
    <property type="entry name" value="Cro/C1-type_HTH"/>
</dbReference>
<dbReference type="PANTHER" id="PTHR46797">
    <property type="entry name" value="HTH-TYPE TRANSCRIPTIONAL REGULATOR"/>
    <property type="match status" value="1"/>
</dbReference>
<dbReference type="PANTHER" id="PTHR46797:SF2">
    <property type="entry name" value="TRANSCRIPTIONAL REGULATOR"/>
    <property type="match status" value="1"/>
</dbReference>
<proteinExistence type="predicted"/>
<dbReference type="InterPro" id="IPR014710">
    <property type="entry name" value="RmlC-like_jellyroll"/>
</dbReference>
<dbReference type="Pfam" id="PF01381">
    <property type="entry name" value="HTH_3"/>
    <property type="match status" value="1"/>
</dbReference>
<dbReference type="SUPFAM" id="SSF51182">
    <property type="entry name" value="RmlC-like cupins"/>
    <property type="match status" value="1"/>
</dbReference>
<dbReference type="Pfam" id="PF07883">
    <property type="entry name" value="Cupin_2"/>
    <property type="match status" value="1"/>
</dbReference>
<dbReference type="InterPro" id="IPR050807">
    <property type="entry name" value="TransReg_Diox_bact_type"/>
</dbReference>
<gene>
    <name evidence="3" type="ORF">ACFPRA_03355</name>
</gene>
<dbReference type="InterPro" id="IPR013096">
    <property type="entry name" value="Cupin_2"/>
</dbReference>
<feature type="domain" description="HTH cro/C1-type" evidence="2">
    <location>
        <begin position="12"/>
        <end position="66"/>
    </location>
</feature>